<protein>
    <submittedName>
        <fullName evidence="3">DNA-binding phage protein</fullName>
    </submittedName>
</protein>
<dbReference type="Pfam" id="PF01381">
    <property type="entry name" value="HTH_3"/>
    <property type="match status" value="1"/>
</dbReference>
<name>A0AA87K459_STRSU</name>
<evidence type="ECO:0000259" key="2">
    <source>
        <dbReference type="PROSITE" id="PS50943"/>
    </source>
</evidence>
<dbReference type="AlphaFoldDB" id="A0AA87K459"/>
<keyword evidence="1 3" id="KW-0238">DNA-binding</keyword>
<feature type="domain" description="HTH cro/C1-type" evidence="2">
    <location>
        <begin position="4"/>
        <end position="58"/>
    </location>
</feature>
<dbReference type="PROSITE" id="PS50943">
    <property type="entry name" value="HTH_CROC1"/>
    <property type="match status" value="1"/>
</dbReference>
<proteinExistence type="predicted"/>
<dbReference type="PANTHER" id="PTHR46558">
    <property type="entry name" value="TRACRIPTIONAL REGULATORY PROTEIN-RELATED-RELATED"/>
    <property type="match status" value="1"/>
</dbReference>
<sequence length="175" mass="19665">MNRLKELRKEKKLTQQELADTFQVSKRTVQYWENGESQIKPDKAQALADHFGVSVGYLLGYSDTSELIKDMIPHAVVDDNGNPTSLEEIQNSVFTTSEDESLIRAGHLKALSILPGNLEKILNSDPESVYRMLAVAPADYQAIILLWAIMSSEQRKTTLAMLQSFNFDDVTDQTT</sequence>
<evidence type="ECO:0000313" key="4">
    <source>
        <dbReference type="Proteomes" id="UP000004014"/>
    </source>
</evidence>
<evidence type="ECO:0000313" key="3">
    <source>
        <dbReference type="EMBL" id="EHC02118.1"/>
    </source>
</evidence>
<comment type="caution">
    <text evidence="3">The sequence shown here is derived from an EMBL/GenBank/DDBJ whole genome shotgun (WGS) entry which is preliminary data.</text>
</comment>
<dbReference type="CDD" id="cd00093">
    <property type="entry name" value="HTH_XRE"/>
    <property type="match status" value="1"/>
</dbReference>
<dbReference type="PANTHER" id="PTHR46558:SF11">
    <property type="entry name" value="HTH-TYPE TRANSCRIPTIONAL REGULATOR XRE"/>
    <property type="match status" value="1"/>
</dbReference>
<gene>
    <name evidence="3" type="ORF">SSUR61_1532</name>
</gene>
<dbReference type="EMBL" id="AEYY01000041">
    <property type="protein sequence ID" value="EHC02118.1"/>
    <property type="molecule type" value="Genomic_DNA"/>
</dbReference>
<dbReference type="InterPro" id="IPR010982">
    <property type="entry name" value="Lambda_DNA-bd_dom_sf"/>
</dbReference>
<dbReference type="Proteomes" id="UP000004014">
    <property type="component" value="Unassembled WGS sequence"/>
</dbReference>
<dbReference type="SUPFAM" id="SSF47413">
    <property type="entry name" value="lambda repressor-like DNA-binding domains"/>
    <property type="match status" value="1"/>
</dbReference>
<reference evidence="3 4" key="1">
    <citation type="submission" date="2011-03" db="EMBL/GenBank/DDBJ databases">
        <title>Deep-sequencing identification of multiple resistance mechanism for the high antibiotic-resistance strain Streptococcus suis R61.</title>
        <authorList>
            <person name="Hu P."/>
            <person name="Yang M."/>
            <person name="Jin M."/>
            <person name="Xiao J."/>
        </authorList>
    </citation>
    <scope>NUCLEOTIDE SEQUENCE [LARGE SCALE GENOMIC DNA]</scope>
    <source>
        <strain evidence="3 4">R61</strain>
    </source>
</reference>
<accession>A0AA87K459</accession>
<dbReference type="SMART" id="SM00530">
    <property type="entry name" value="HTH_XRE"/>
    <property type="match status" value="1"/>
</dbReference>
<dbReference type="Gene3D" id="1.10.260.40">
    <property type="entry name" value="lambda repressor-like DNA-binding domains"/>
    <property type="match status" value="1"/>
</dbReference>
<dbReference type="InterPro" id="IPR001387">
    <property type="entry name" value="Cro/C1-type_HTH"/>
</dbReference>
<evidence type="ECO:0000256" key="1">
    <source>
        <dbReference type="ARBA" id="ARBA00023125"/>
    </source>
</evidence>
<dbReference type="GO" id="GO:0003677">
    <property type="term" value="F:DNA binding"/>
    <property type="evidence" value="ECO:0007669"/>
    <property type="project" value="UniProtKB-KW"/>
</dbReference>
<dbReference type="RefSeq" id="WP_002941764.1">
    <property type="nucleotide sequence ID" value="NZ_AEYY01000041.1"/>
</dbReference>
<organism evidence="3 4">
    <name type="scientific">Streptococcus suis R61</name>
    <dbReference type="NCBI Taxonomy" id="996306"/>
    <lineage>
        <taxon>Bacteria</taxon>
        <taxon>Bacillati</taxon>
        <taxon>Bacillota</taxon>
        <taxon>Bacilli</taxon>
        <taxon>Lactobacillales</taxon>
        <taxon>Streptococcaceae</taxon>
        <taxon>Streptococcus</taxon>
    </lineage>
</organism>